<proteinExistence type="predicted"/>
<keyword evidence="2" id="KW-0413">Isomerase</keyword>
<evidence type="ECO:0000259" key="1">
    <source>
        <dbReference type="Pfam" id="PF12680"/>
    </source>
</evidence>
<dbReference type="GO" id="GO:0016853">
    <property type="term" value="F:isomerase activity"/>
    <property type="evidence" value="ECO:0007669"/>
    <property type="project" value="UniProtKB-KW"/>
</dbReference>
<gene>
    <name evidence="2" type="ORF">AOC33_01670</name>
</gene>
<feature type="domain" description="SnoaL-like" evidence="1">
    <location>
        <begin position="13"/>
        <end position="112"/>
    </location>
</feature>
<accession>A0A229FVE9</accession>
<dbReference type="Gene3D" id="3.10.450.50">
    <property type="match status" value="1"/>
</dbReference>
<dbReference type="Proteomes" id="UP000215188">
    <property type="component" value="Unassembled WGS sequence"/>
</dbReference>
<dbReference type="EMBL" id="NJGG01000001">
    <property type="protein sequence ID" value="OXL15832.1"/>
    <property type="molecule type" value="Genomic_DNA"/>
</dbReference>
<protein>
    <submittedName>
        <fullName evidence="2">Isomerase</fullName>
    </submittedName>
</protein>
<dbReference type="OrthoDB" id="1115105at2"/>
<reference evidence="2 3" key="1">
    <citation type="submission" date="2017-06" db="EMBL/GenBank/DDBJ databases">
        <title>Reclassification of a Polynucleobacter cosmopolitanus strain isolated from tropical Lake Victoria as Polynucleobacter victoriensis comb. nov.</title>
        <authorList>
            <person name="Hahn M.W."/>
        </authorList>
    </citation>
    <scope>NUCLEOTIDE SEQUENCE [LARGE SCALE GENOMIC DNA]</scope>
    <source>
        <strain evidence="2 3">MWH-MoIso2</strain>
    </source>
</reference>
<dbReference type="SUPFAM" id="SSF54427">
    <property type="entry name" value="NTF2-like"/>
    <property type="match status" value="1"/>
</dbReference>
<dbReference type="AlphaFoldDB" id="A0A229FVE9"/>
<dbReference type="RefSeq" id="WP_089514870.1">
    <property type="nucleotide sequence ID" value="NZ_NJGG01000001.1"/>
</dbReference>
<dbReference type="InterPro" id="IPR032710">
    <property type="entry name" value="NTF2-like_dom_sf"/>
</dbReference>
<evidence type="ECO:0000313" key="3">
    <source>
        <dbReference type="Proteomes" id="UP000215188"/>
    </source>
</evidence>
<keyword evidence="3" id="KW-1185">Reference proteome</keyword>
<dbReference type="Pfam" id="PF12680">
    <property type="entry name" value="SnoaL_2"/>
    <property type="match status" value="1"/>
</dbReference>
<name>A0A229FVE9_9BURK</name>
<evidence type="ECO:0000313" key="2">
    <source>
        <dbReference type="EMBL" id="OXL15832.1"/>
    </source>
</evidence>
<dbReference type="InterPro" id="IPR037401">
    <property type="entry name" value="SnoaL-like"/>
</dbReference>
<sequence>MTSQHIQRVIDQFEKLSPNSIDALVALYSKDAFFKDPFNEVKGHANIRHIFTHMFTQVNNPHFVIKNTLENGSHACLIWEFIFQLKKSPEINQVIRGCTWMTFNEEALITEHRDYWDAAEELYEKIPVLGGLMRWLKKRARE</sequence>
<comment type="caution">
    <text evidence="2">The sequence shown here is derived from an EMBL/GenBank/DDBJ whole genome shotgun (WGS) entry which is preliminary data.</text>
</comment>
<organism evidence="2 3">
    <name type="scientific">Polynucleobacter cosmopolitanus</name>
    <dbReference type="NCBI Taxonomy" id="351345"/>
    <lineage>
        <taxon>Bacteria</taxon>
        <taxon>Pseudomonadati</taxon>
        <taxon>Pseudomonadota</taxon>
        <taxon>Betaproteobacteria</taxon>
        <taxon>Burkholderiales</taxon>
        <taxon>Burkholderiaceae</taxon>
        <taxon>Polynucleobacter</taxon>
    </lineage>
</organism>